<evidence type="ECO:0000256" key="1">
    <source>
        <dbReference type="SAM" id="Phobius"/>
    </source>
</evidence>
<dbReference type="Proteomes" id="UP000325286">
    <property type="component" value="Chromosome"/>
</dbReference>
<accession>A0A5B9R637</accession>
<dbReference type="EMBL" id="CP042914">
    <property type="protein sequence ID" value="QEG41971.1"/>
    <property type="molecule type" value="Genomic_DNA"/>
</dbReference>
<keyword evidence="1" id="KW-1133">Transmembrane helix</keyword>
<gene>
    <name evidence="2" type="ORF">UC8_40000</name>
</gene>
<sequence length="53" mass="6000">MLMPNPELRVECATHRQHADNEPCVTDSGHKQLAGQVTLMLLFGIAIMLRWLI</sequence>
<proteinExistence type="predicted"/>
<name>A0A5B9R637_9BACT</name>
<evidence type="ECO:0000313" key="3">
    <source>
        <dbReference type="Proteomes" id="UP000325286"/>
    </source>
</evidence>
<evidence type="ECO:0000313" key="2">
    <source>
        <dbReference type="EMBL" id="QEG41971.1"/>
    </source>
</evidence>
<reference evidence="2 3" key="1">
    <citation type="submission" date="2019-08" db="EMBL/GenBank/DDBJ databases">
        <title>Deep-cultivation of Planctomycetes and their phenomic and genomic characterization uncovers novel biology.</title>
        <authorList>
            <person name="Wiegand S."/>
            <person name="Jogler M."/>
            <person name="Boedeker C."/>
            <person name="Pinto D."/>
            <person name="Vollmers J."/>
            <person name="Rivas-Marin E."/>
            <person name="Kohn T."/>
            <person name="Peeters S.H."/>
            <person name="Heuer A."/>
            <person name="Rast P."/>
            <person name="Oberbeckmann S."/>
            <person name="Bunk B."/>
            <person name="Jeske O."/>
            <person name="Meyerdierks A."/>
            <person name="Storesund J.E."/>
            <person name="Kallscheuer N."/>
            <person name="Luecker S."/>
            <person name="Lage O.M."/>
            <person name="Pohl T."/>
            <person name="Merkel B.J."/>
            <person name="Hornburger P."/>
            <person name="Mueller R.-W."/>
            <person name="Bruemmer F."/>
            <person name="Labrenz M."/>
            <person name="Spormann A.M."/>
            <person name="Op den Camp H."/>
            <person name="Overmann J."/>
            <person name="Amann R."/>
            <person name="Jetten M.S.M."/>
            <person name="Mascher T."/>
            <person name="Medema M.H."/>
            <person name="Devos D.P."/>
            <person name="Kaster A.-K."/>
            <person name="Ovreas L."/>
            <person name="Rohde M."/>
            <person name="Galperin M.Y."/>
            <person name="Jogler C."/>
        </authorList>
    </citation>
    <scope>NUCLEOTIDE SEQUENCE [LARGE SCALE GENOMIC DNA]</scope>
    <source>
        <strain evidence="2 3">UC8</strain>
    </source>
</reference>
<dbReference type="RefSeq" id="WP_157609884.1">
    <property type="nucleotide sequence ID" value="NZ_CP042914.1"/>
</dbReference>
<feature type="transmembrane region" description="Helical" evidence="1">
    <location>
        <begin position="33"/>
        <end position="52"/>
    </location>
</feature>
<keyword evidence="1" id="KW-0812">Transmembrane</keyword>
<dbReference type="AlphaFoldDB" id="A0A5B9R637"/>
<keyword evidence="1" id="KW-0472">Membrane</keyword>
<organism evidence="2 3">
    <name type="scientific">Roseimaritima ulvae</name>
    <dbReference type="NCBI Taxonomy" id="980254"/>
    <lineage>
        <taxon>Bacteria</taxon>
        <taxon>Pseudomonadati</taxon>
        <taxon>Planctomycetota</taxon>
        <taxon>Planctomycetia</taxon>
        <taxon>Pirellulales</taxon>
        <taxon>Pirellulaceae</taxon>
        <taxon>Roseimaritima</taxon>
    </lineage>
</organism>
<protein>
    <submittedName>
        <fullName evidence="2">Uncharacterized protein</fullName>
    </submittedName>
</protein>
<dbReference type="KEGG" id="rul:UC8_40000"/>
<keyword evidence="3" id="KW-1185">Reference proteome</keyword>